<sequence>MSTNPNDYKSYNRERQETHTDANGNTHTNVIRTNETLSGASSNVEAYREGYVQGQVSENYQEEVLAVRDNENASRGLLLGILLASLAALTAGGIWLLNQRNEPVPTNTNIVVPAPNSEPSPAASPVPENRTTIIDRVREVPVPVPVPQQQAPAPEAPDVNITLPSPAAPVPATQPEPTQPTQSQSQDSGTTSAPDTQGSETTNATESATDSNSEQSNTSTQ</sequence>
<dbReference type="Proteomes" id="UP000441797">
    <property type="component" value="Unassembled WGS sequence"/>
</dbReference>
<dbReference type="EMBL" id="NAPY01000048">
    <property type="protein sequence ID" value="MUL38779.1"/>
    <property type="molecule type" value="Genomic_DNA"/>
</dbReference>
<feature type="compositionally biased region" description="Low complexity" evidence="1">
    <location>
        <begin position="179"/>
        <end position="193"/>
    </location>
</feature>
<feature type="compositionally biased region" description="Polar residues" evidence="1">
    <location>
        <begin position="194"/>
        <end position="221"/>
    </location>
</feature>
<feature type="compositionally biased region" description="Polar residues" evidence="1">
    <location>
        <begin position="21"/>
        <end position="42"/>
    </location>
</feature>
<comment type="caution">
    <text evidence="3">The sequence shown here is derived from an EMBL/GenBank/DDBJ whole genome shotgun (WGS) entry which is preliminary data.</text>
</comment>
<gene>
    <name evidence="3" type="ORF">BWI75_21250</name>
</gene>
<proteinExistence type="predicted"/>
<evidence type="ECO:0000313" key="4">
    <source>
        <dbReference type="Proteomes" id="UP000441797"/>
    </source>
</evidence>
<keyword evidence="2" id="KW-0472">Membrane</keyword>
<evidence type="ECO:0000313" key="3">
    <source>
        <dbReference type="EMBL" id="MUL38779.1"/>
    </source>
</evidence>
<protein>
    <submittedName>
        <fullName evidence="3">Uncharacterized protein</fullName>
    </submittedName>
</protein>
<dbReference type="AlphaFoldDB" id="A0A6N8G108"/>
<feature type="region of interest" description="Disordered" evidence="1">
    <location>
        <begin position="1"/>
        <end position="42"/>
    </location>
</feature>
<keyword evidence="2" id="KW-1133">Transmembrane helix</keyword>
<evidence type="ECO:0000256" key="2">
    <source>
        <dbReference type="SAM" id="Phobius"/>
    </source>
</evidence>
<keyword evidence="4" id="KW-1185">Reference proteome</keyword>
<feature type="compositionally biased region" description="Low complexity" evidence="1">
    <location>
        <begin position="147"/>
        <end position="159"/>
    </location>
</feature>
<reference evidence="3 4" key="1">
    <citation type="journal article" date="2019" name="Front. Microbiol.">
        <title>Genomic Features for Desiccation Tolerance and Sugar Biosynthesis in the Extremophile Gloeocapsopsis sp. UTEX B3054.</title>
        <authorList>
            <person name="Urrejola C."/>
            <person name="Alcorta J."/>
            <person name="Salas L."/>
            <person name="Vasquez M."/>
            <person name="Polz M.F."/>
            <person name="Vicuna R."/>
            <person name="Diez B."/>
        </authorList>
    </citation>
    <scope>NUCLEOTIDE SEQUENCE [LARGE SCALE GENOMIC DNA]</scope>
    <source>
        <strain evidence="3 4">1H9</strain>
    </source>
</reference>
<feature type="transmembrane region" description="Helical" evidence="2">
    <location>
        <begin position="77"/>
        <end position="97"/>
    </location>
</feature>
<keyword evidence="2" id="KW-0812">Transmembrane</keyword>
<organism evidence="3 4">
    <name type="scientific">Gloeocapsopsis dulcis AAB1 = 1H9</name>
    <dbReference type="NCBI Taxonomy" id="1433147"/>
    <lineage>
        <taxon>Bacteria</taxon>
        <taxon>Bacillati</taxon>
        <taxon>Cyanobacteriota</taxon>
        <taxon>Cyanophyceae</taxon>
        <taxon>Oscillatoriophycideae</taxon>
        <taxon>Chroococcales</taxon>
        <taxon>Chroococcaceae</taxon>
        <taxon>Gloeocapsopsis</taxon>
        <taxon>Gloeocapsopsis dulcis</taxon>
    </lineage>
</organism>
<evidence type="ECO:0000256" key="1">
    <source>
        <dbReference type="SAM" id="MobiDB-lite"/>
    </source>
</evidence>
<dbReference type="RefSeq" id="WP_105222429.1">
    <property type="nucleotide sequence ID" value="NZ_CAWNSU010000017.1"/>
</dbReference>
<feature type="compositionally biased region" description="Basic and acidic residues" evidence="1">
    <location>
        <begin position="10"/>
        <end position="20"/>
    </location>
</feature>
<feature type="region of interest" description="Disordered" evidence="1">
    <location>
        <begin position="146"/>
        <end position="221"/>
    </location>
</feature>
<feature type="compositionally biased region" description="Pro residues" evidence="1">
    <location>
        <begin position="166"/>
        <end position="178"/>
    </location>
</feature>
<accession>A0A6N8G108</accession>
<dbReference type="OrthoDB" id="427755at2"/>
<name>A0A6N8G108_9CHRO</name>